<proteinExistence type="predicted"/>
<gene>
    <name evidence="1" type="ORF">BV22DRAFT_1055134</name>
</gene>
<dbReference type="EMBL" id="MU266333">
    <property type="protein sequence ID" value="KAH7930255.1"/>
    <property type="molecule type" value="Genomic_DNA"/>
</dbReference>
<organism evidence="1 2">
    <name type="scientific">Leucogyrophana mollusca</name>
    <dbReference type="NCBI Taxonomy" id="85980"/>
    <lineage>
        <taxon>Eukaryota</taxon>
        <taxon>Fungi</taxon>
        <taxon>Dikarya</taxon>
        <taxon>Basidiomycota</taxon>
        <taxon>Agaricomycotina</taxon>
        <taxon>Agaricomycetes</taxon>
        <taxon>Agaricomycetidae</taxon>
        <taxon>Boletales</taxon>
        <taxon>Boletales incertae sedis</taxon>
        <taxon>Leucogyrophana</taxon>
    </lineage>
</organism>
<keyword evidence="2" id="KW-1185">Reference proteome</keyword>
<name>A0ACB8BWG5_9AGAM</name>
<comment type="caution">
    <text evidence="1">The sequence shown here is derived from an EMBL/GenBank/DDBJ whole genome shotgun (WGS) entry which is preliminary data.</text>
</comment>
<protein>
    <submittedName>
        <fullName evidence="1">Uncharacterized protein</fullName>
    </submittedName>
</protein>
<evidence type="ECO:0000313" key="1">
    <source>
        <dbReference type="EMBL" id="KAH7930255.1"/>
    </source>
</evidence>
<reference evidence="1" key="1">
    <citation type="journal article" date="2021" name="New Phytol.">
        <title>Evolutionary innovations through gain and loss of genes in the ectomycorrhizal Boletales.</title>
        <authorList>
            <person name="Wu G."/>
            <person name="Miyauchi S."/>
            <person name="Morin E."/>
            <person name="Kuo A."/>
            <person name="Drula E."/>
            <person name="Varga T."/>
            <person name="Kohler A."/>
            <person name="Feng B."/>
            <person name="Cao Y."/>
            <person name="Lipzen A."/>
            <person name="Daum C."/>
            <person name="Hundley H."/>
            <person name="Pangilinan J."/>
            <person name="Johnson J."/>
            <person name="Barry K."/>
            <person name="LaButti K."/>
            <person name="Ng V."/>
            <person name="Ahrendt S."/>
            <person name="Min B."/>
            <person name="Choi I.G."/>
            <person name="Park H."/>
            <person name="Plett J.M."/>
            <person name="Magnuson J."/>
            <person name="Spatafora J.W."/>
            <person name="Nagy L.G."/>
            <person name="Henrissat B."/>
            <person name="Grigoriev I.V."/>
            <person name="Yang Z.L."/>
            <person name="Xu J."/>
            <person name="Martin F.M."/>
        </authorList>
    </citation>
    <scope>NUCLEOTIDE SEQUENCE</scope>
    <source>
        <strain evidence="1">KUC20120723A-06</strain>
    </source>
</reference>
<accession>A0ACB8BWG5</accession>
<sequence length="90" mass="10113">MASEEQFSFFANLLKPGSSLNPTFLLVVDCAFAVLLFVFIASAYITKGNPHFFVLIGIELALWVTVKWFVEELKKLPVTSNTVEAEKKEQ</sequence>
<evidence type="ECO:0000313" key="2">
    <source>
        <dbReference type="Proteomes" id="UP000790709"/>
    </source>
</evidence>
<dbReference type="Proteomes" id="UP000790709">
    <property type="component" value="Unassembled WGS sequence"/>
</dbReference>